<dbReference type="AlphaFoldDB" id="A0A0C2TBF6"/>
<proteinExistence type="predicted"/>
<dbReference type="STRING" id="946122.A0A0C2TBF6"/>
<feature type="compositionally biased region" description="Basic and acidic residues" evidence="3">
    <location>
        <begin position="144"/>
        <end position="161"/>
    </location>
</feature>
<dbReference type="InterPro" id="IPR043129">
    <property type="entry name" value="ATPase_NBD"/>
</dbReference>
<dbReference type="GO" id="GO:0005524">
    <property type="term" value="F:ATP binding"/>
    <property type="evidence" value="ECO:0007669"/>
    <property type="project" value="UniProtKB-KW"/>
</dbReference>
<dbReference type="PANTHER" id="PTHR14187:SF5">
    <property type="entry name" value="HEAT SHOCK 70 KDA PROTEIN 12A"/>
    <property type="match status" value="1"/>
</dbReference>
<keyword evidence="5" id="KW-1185">Reference proteome</keyword>
<dbReference type="GO" id="GO:0140662">
    <property type="term" value="F:ATP-dependent protein folding chaperone"/>
    <property type="evidence" value="ECO:0007669"/>
    <property type="project" value="InterPro"/>
</dbReference>
<dbReference type="OrthoDB" id="2963168at2759"/>
<dbReference type="Pfam" id="PF00012">
    <property type="entry name" value="HSP70"/>
    <property type="match status" value="1"/>
</dbReference>
<dbReference type="SUPFAM" id="SSF53067">
    <property type="entry name" value="Actin-like ATPase domain"/>
    <property type="match status" value="1"/>
</dbReference>
<name>A0A0C2TBF6_AMAMK</name>
<evidence type="ECO:0000256" key="2">
    <source>
        <dbReference type="ARBA" id="ARBA00022840"/>
    </source>
</evidence>
<organism evidence="4 5">
    <name type="scientific">Amanita muscaria (strain Koide BX008)</name>
    <dbReference type="NCBI Taxonomy" id="946122"/>
    <lineage>
        <taxon>Eukaryota</taxon>
        <taxon>Fungi</taxon>
        <taxon>Dikarya</taxon>
        <taxon>Basidiomycota</taxon>
        <taxon>Agaricomycotina</taxon>
        <taxon>Agaricomycetes</taxon>
        <taxon>Agaricomycetidae</taxon>
        <taxon>Agaricales</taxon>
        <taxon>Pluteineae</taxon>
        <taxon>Amanitaceae</taxon>
        <taxon>Amanita</taxon>
    </lineage>
</organism>
<evidence type="ECO:0000313" key="5">
    <source>
        <dbReference type="Proteomes" id="UP000054549"/>
    </source>
</evidence>
<dbReference type="InParanoid" id="A0A0C2TBF6"/>
<dbReference type="InterPro" id="IPR013126">
    <property type="entry name" value="Hsp_70_fam"/>
</dbReference>
<keyword evidence="2" id="KW-0067">ATP-binding</keyword>
<feature type="region of interest" description="Disordered" evidence="3">
    <location>
        <begin position="127"/>
        <end position="176"/>
    </location>
</feature>
<dbReference type="HOGENOM" id="CLU_009958_1_4_1"/>
<evidence type="ECO:0000313" key="4">
    <source>
        <dbReference type="EMBL" id="KIL64024.1"/>
    </source>
</evidence>
<protein>
    <submittedName>
        <fullName evidence="4">Uncharacterized protein</fullName>
    </submittedName>
</protein>
<dbReference type="CDD" id="cd10170">
    <property type="entry name" value="ASKHA_NBD_HSP70"/>
    <property type="match status" value="1"/>
</dbReference>
<feature type="compositionally biased region" description="Polar residues" evidence="3">
    <location>
        <begin position="547"/>
        <end position="560"/>
    </location>
</feature>
<gene>
    <name evidence="4" type="ORF">M378DRAFT_642599</name>
</gene>
<dbReference type="Proteomes" id="UP000054549">
    <property type="component" value="Unassembled WGS sequence"/>
</dbReference>
<dbReference type="PANTHER" id="PTHR14187">
    <property type="entry name" value="ALPHA KINASE/ELONGATION FACTOR 2 KINASE"/>
    <property type="match status" value="1"/>
</dbReference>
<evidence type="ECO:0000256" key="1">
    <source>
        <dbReference type="ARBA" id="ARBA00022741"/>
    </source>
</evidence>
<sequence length="798" mass="88838">MHQPYPYTGKEKLLVIGIDVGTTLSGVSYALLEPGKVPRIQPVTRFFGQREEENGKSKVRSVVFYDQDGNVIAACPETDPEVNASEIEDIRQAECFKLHLWPNRLATDKRPQLEKFWSPLELSDDEGEIDFPSGVERVGGGKVEGSKKGSRGERDTSKEEDLLSTPSRDVVERQPLNKRLRVPRPVTDDFKTPDRVFTDFLQYLFKSAKEYITETEKFLDPTFTWSAIERNTYFVLTHPNRWEGRQQSQMRDAAVAAGLVNTSTSAHRITFVTEGEAGLHFCLYKNPELRQERGGLLVVDCGGGTVDLSAYSQTGKGCFKKIVSPDCLLQGSILVTSRARDYFQEKFKDSKFGSDDTIETMARSFDKPEGVKCIFRHPNRPYFVNFGGLRDSDPKYGICGGKFKVEGAQMATFFEPAIQDIISGIENQCRNTKDGVSIKHVLLVGGFGRSQYLYQKLSDYFDSRGIVILRPDITHPNKAVADGAVSWYLDRYVSTHYHGVMTRHLLNPTESDHLKRESAAWTTANTAGNRGQAACVKQAFTLRRTKPSPQQVHACNSGQKLPSAANRRREKPATADSSSQARRRRQERRDAVEIGTGSQDSDCRSRKGHIEQLKAEEARLNHCRGHSSEESTRSGDGKPGDGDRTTRGKDRRTNVKGEQLHKLSSSIGNSDRSSVVEVAELVRMLNAQIEQASSLKTDSLSYRESLISSKELEDVLNGLTGYIESSLCNYFRSKLNNLNIAPDPLITQIVLQSGLAKACSYIANNGIPSSDGPIPPRTHGDMVAAQADTDTWKALARS</sequence>
<reference evidence="4 5" key="1">
    <citation type="submission" date="2014-04" db="EMBL/GenBank/DDBJ databases">
        <title>Evolutionary Origins and Diversification of the Mycorrhizal Mutualists.</title>
        <authorList>
            <consortium name="DOE Joint Genome Institute"/>
            <consortium name="Mycorrhizal Genomics Consortium"/>
            <person name="Kohler A."/>
            <person name="Kuo A."/>
            <person name="Nagy L.G."/>
            <person name="Floudas D."/>
            <person name="Copeland A."/>
            <person name="Barry K.W."/>
            <person name="Cichocki N."/>
            <person name="Veneault-Fourrey C."/>
            <person name="LaButti K."/>
            <person name="Lindquist E.A."/>
            <person name="Lipzen A."/>
            <person name="Lundell T."/>
            <person name="Morin E."/>
            <person name="Murat C."/>
            <person name="Riley R."/>
            <person name="Ohm R."/>
            <person name="Sun H."/>
            <person name="Tunlid A."/>
            <person name="Henrissat B."/>
            <person name="Grigoriev I.V."/>
            <person name="Hibbett D.S."/>
            <person name="Martin F."/>
        </authorList>
    </citation>
    <scope>NUCLEOTIDE SEQUENCE [LARGE SCALE GENOMIC DNA]</scope>
    <source>
        <strain evidence="4 5">Koide BX008</strain>
    </source>
</reference>
<accession>A0A0C2TBF6</accession>
<evidence type="ECO:0000256" key="3">
    <source>
        <dbReference type="SAM" id="MobiDB-lite"/>
    </source>
</evidence>
<dbReference type="EMBL" id="KN818253">
    <property type="protein sequence ID" value="KIL64024.1"/>
    <property type="molecule type" value="Genomic_DNA"/>
</dbReference>
<keyword evidence="1" id="KW-0547">Nucleotide-binding</keyword>
<feature type="region of interest" description="Disordered" evidence="3">
    <location>
        <begin position="546"/>
        <end position="669"/>
    </location>
</feature>
<dbReference type="Gene3D" id="3.30.420.40">
    <property type="match status" value="1"/>
</dbReference>
<feature type="compositionally biased region" description="Basic and acidic residues" evidence="3">
    <location>
        <begin position="601"/>
        <end position="661"/>
    </location>
</feature>